<dbReference type="GO" id="GO:0000287">
    <property type="term" value="F:magnesium ion binding"/>
    <property type="evidence" value="ECO:0007669"/>
    <property type="project" value="UniProtKB-UniRule"/>
</dbReference>
<evidence type="ECO:0000256" key="8">
    <source>
        <dbReference type="HAMAP-Rule" id="MF_00917"/>
    </source>
</evidence>
<feature type="binding site" evidence="8">
    <location>
        <position position="31"/>
    </location>
    <ligand>
        <name>[4Fe-4S] cluster</name>
        <dbReference type="ChEBI" id="CHEBI:49883"/>
        <note>4Fe-4S-S-AdoMet</note>
    </ligand>
</feature>
<comment type="subunit">
    <text evidence="8">Homodimer.</text>
</comment>
<gene>
    <name evidence="8 10" type="primary">queE</name>
    <name evidence="10" type="ORF">DSCA_07360</name>
</gene>
<keyword evidence="3 8" id="KW-0479">Metal-binding</keyword>
<dbReference type="UniPathway" id="UPA00391"/>
<evidence type="ECO:0000256" key="4">
    <source>
        <dbReference type="ARBA" id="ARBA00022842"/>
    </source>
</evidence>
<keyword evidence="5 8" id="KW-0408">Iron</keyword>
<proteinExistence type="inferred from homology"/>
<evidence type="ECO:0000256" key="6">
    <source>
        <dbReference type="ARBA" id="ARBA00023014"/>
    </source>
</evidence>
<dbReference type="Proteomes" id="UP000427906">
    <property type="component" value="Chromosome"/>
</dbReference>
<dbReference type="KEGG" id="dalk:DSCA_07360"/>
<keyword evidence="11" id="KW-1185">Reference proteome</keyword>
<dbReference type="GO" id="GO:0016840">
    <property type="term" value="F:carbon-nitrogen lyase activity"/>
    <property type="evidence" value="ECO:0007669"/>
    <property type="project" value="UniProtKB-UniRule"/>
</dbReference>
<feature type="binding site" evidence="8">
    <location>
        <position position="27"/>
    </location>
    <ligand>
        <name>substrate</name>
    </ligand>
</feature>
<comment type="cofactor">
    <cofactor evidence="8">
        <name>Mg(2+)</name>
        <dbReference type="ChEBI" id="CHEBI:18420"/>
    </cofactor>
</comment>
<comment type="catalytic activity">
    <reaction evidence="8">
        <text>6-carboxy-5,6,7,8-tetrahydropterin + H(+) = 7-carboxy-7-carbaguanine + NH4(+)</text>
        <dbReference type="Rhea" id="RHEA:27974"/>
        <dbReference type="ChEBI" id="CHEBI:15378"/>
        <dbReference type="ChEBI" id="CHEBI:28938"/>
        <dbReference type="ChEBI" id="CHEBI:61032"/>
        <dbReference type="ChEBI" id="CHEBI:61036"/>
        <dbReference type="EC" id="4.3.99.3"/>
    </reaction>
</comment>
<keyword evidence="6 8" id="KW-0411">Iron-sulfur</keyword>
<evidence type="ECO:0000259" key="9">
    <source>
        <dbReference type="PROSITE" id="PS51918"/>
    </source>
</evidence>
<evidence type="ECO:0000256" key="3">
    <source>
        <dbReference type="ARBA" id="ARBA00022723"/>
    </source>
</evidence>
<dbReference type="PROSITE" id="PS51918">
    <property type="entry name" value="RADICAL_SAM"/>
    <property type="match status" value="1"/>
</dbReference>
<feature type="domain" description="Radical SAM core" evidence="9">
    <location>
        <begin position="18"/>
        <end position="209"/>
    </location>
</feature>
<feature type="binding site" evidence="8">
    <location>
        <begin position="37"/>
        <end position="39"/>
    </location>
    <ligand>
        <name>S-adenosyl-L-methionine</name>
        <dbReference type="ChEBI" id="CHEBI:59789"/>
    </ligand>
</feature>
<evidence type="ECO:0000256" key="5">
    <source>
        <dbReference type="ARBA" id="ARBA00023004"/>
    </source>
</evidence>
<keyword evidence="7 8" id="KW-0456">Lyase</keyword>
<evidence type="ECO:0000256" key="1">
    <source>
        <dbReference type="ARBA" id="ARBA00022485"/>
    </source>
</evidence>
<comment type="pathway">
    <text evidence="8">Purine metabolism; 7-cyano-7-deazaguanine biosynthesis.</text>
</comment>
<keyword evidence="8" id="KW-0671">Queuosine biosynthesis</keyword>
<dbReference type="PANTHER" id="PTHR42836">
    <property type="entry name" value="7-CARBOXY-7-DEAZAGUANINE SYNTHASE"/>
    <property type="match status" value="1"/>
</dbReference>
<organism evidence="10 11">
    <name type="scientific">Desulfosarcina alkanivorans</name>
    <dbReference type="NCBI Taxonomy" id="571177"/>
    <lineage>
        <taxon>Bacteria</taxon>
        <taxon>Pseudomonadati</taxon>
        <taxon>Thermodesulfobacteriota</taxon>
        <taxon>Desulfobacteria</taxon>
        <taxon>Desulfobacterales</taxon>
        <taxon>Desulfosarcinaceae</taxon>
        <taxon>Desulfosarcina</taxon>
    </lineage>
</organism>
<sequence>MNLKVNEIFYSIQGESVHAGLPCVFVRLTGCNLRCSYCDTRYAFHDGRTMSRASVVERVRQYGCSLVEITGGEPLNQSGTPALAGALLEAGYTLLVETNGSLDIDRVDRRCSRIMDIKCPSSGEEASNDPANLKRLTPNDQVKFVIGDRKDFLFARHMVSRLPASLPPERVLFSPVSGRLPADRLARWILDARLGARLQVQLHRLIWPDRERGV</sequence>
<dbReference type="HAMAP" id="MF_00917">
    <property type="entry name" value="QueE"/>
    <property type="match status" value="1"/>
</dbReference>
<dbReference type="InterPro" id="IPR024924">
    <property type="entry name" value="7-CO-7-deazaguanine_synth-like"/>
</dbReference>
<comment type="function">
    <text evidence="8">Catalyzes the complex heterocyclic radical-mediated conversion of 6-carboxy-5,6,7,8-tetrahydropterin (CPH4) to 7-carboxy-7-deazaguanine (CDG), a step common to the biosynthetic pathways of all 7-deazapurine-containing compounds.</text>
</comment>
<dbReference type="CDD" id="cd01335">
    <property type="entry name" value="Radical_SAM"/>
    <property type="match status" value="1"/>
</dbReference>
<dbReference type="GO" id="GO:1904047">
    <property type="term" value="F:S-adenosyl-L-methionine binding"/>
    <property type="evidence" value="ECO:0007669"/>
    <property type="project" value="UniProtKB-UniRule"/>
</dbReference>
<feature type="binding site" evidence="8">
    <location>
        <position position="38"/>
    </location>
    <ligand>
        <name>[4Fe-4S] cluster</name>
        <dbReference type="ChEBI" id="CHEBI:49883"/>
        <note>4Fe-4S-S-AdoMet</note>
    </ligand>
</feature>
<comment type="similarity">
    <text evidence="8">Belongs to the radical SAM superfamily. 7-carboxy-7-deazaguanine synthase family.</text>
</comment>
<feature type="binding site" evidence="8">
    <location>
        <position position="72"/>
    </location>
    <ligand>
        <name>S-adenosyl-L-methionine</name>
        <dbReference type="ChEBI" id="CHEBI:59789"/>
    </ligand>
</feature>
<dbReference type="RefSeq" id="WP_155315136.1">
    <property type="nucleotide sequence ID" value="NZ_AP021874.1"/>
</dbReference>
<dbReference type="Pfam" id="PF04055">
    <property type="entry name" value="Radical_SAM"/>
    <property type="match status" value="1"/>
</dbReference>
<dbReference type="EC" id="4.3.99.3" evidence="8"/>
<dbReference type="SUPFAM" id="SSF102114">
    <property type="entry name" value="Radical SAM enzymes"/>
    <property type="match status" value="1"/>
</dbReference>
<comment type="caution">
    <text evidence="8">Lacks conserved residue(s) required for the propagation of feature annotation.</text>
</comment>
<keyword evidence="2 8" id="KW-0949">S-adenosyl-L-methionine</keyword>
<protein>
    <recommendedName>
        <fullName evidence="8">7-carboxy-7-deazaguanine synthase</fullName>
        <shortName evidence="8">CDG synthase</shortName>
        <ecNumber evidence="8">4.3.99.3</ecNumber>
    </recommendedName>
    <alternativeName>
        <fullName evidence="8">Queuosine biosynthesis protein QueE</fullName>
    </alternativeName>
</protein>
<accession>A0A5K7YCY2</accession>
<evidence type="ECO:0000313" key="11">
    <source>
        <dbReference type="Proteomes" id="UP000427906"/>
    </source>
</evidence>
<comment type="cofactor">
    <cofactor evidence="8">
        <name>[4Fe-4S] cluster</name>
        <dbReference type="ChEBI" id="CHEBI:49883"/>
    </cofactor>
    <text evidence="8">Binds 1 [4Fe-4S] cluster. The cluster is coordinated with 3 cysteines and an exchangeable S-adenosyl-L-methionine.</text>
</comment>
<dbReference type="PIRSF" id="PIRSF000370">
    <property type="entry name" value="QueE"/>
    <property type="match status" value="1"/>
</dbReference>
<dbReference type="Gene3D" id="3.20.20.70">
    <property type="entry name" value="Aldolase class I"/>
    <property type="match status" value="1"/>
</dbReference>
<dbReference type="PANTHER" id="PTHR42836:SF1">
    <property type="entry name" value="7-CARBOXY-7-DEAZAGUANINE SYNTHASE"/>
    <property type="match status" value="1"/>
</dbReference>
<keyword evidence="1 8" id="KW-0004">4Fe-4S</keyword>
<dbReference type="AlphaFoldDB" id="A0A5K7YCY2"/>
<dbReference type="OrthoDB" id="9792276at2"/>
<comment type="cofactor">
    <cofactor evidence="8">
        <name>S-adenosyl-L-methionine</name>
        <dbReference type="ChEBI" id="CHEBI:59789"/>
    </cofactor>
    <text evidence="8">Binds 1 S-adenosyl-L-methionine per subunit.</text>
</comment>
<evidence type="ECO:0000256" key="2">
    <source>
        <dbReference type="ARBA" id="ARBA00022691"/>
    </source>
</evidence>
<dbReference type="GO" id="GO:0008616">
    <property type="term" value="P:tRNA queuosine(34) biosynthetic process"/>
    <property type="evidence" value="ECO:0007669"/>
    <property type="project" value="UniProtKB-UniRule"/>
</dbReference>
<dbReference type="InterPro" id="IPR007197">
    <property type="entry name" value="rSAM"/>
</dbReference>
<dbReference type="SFLD" id="SFLDS00029">
    <property type="entry name" value="Radical_SAM"/>
    <property type="match status" value="1"/>
</dbReference>
<dbReference type="InterPro" id="IPR058240">
    <property type="entry name" value="rSAM_sf"/>
</dbReference>
<keyword evidence="4 8" id="KW-0460">Magnesium</keyword>
<evidence type="ECO:0000256" key="7">
    <source>
        <dbReference type="ARBA" id="ARBA00023239"/>
    </source>
</evidence>
<dbReference type="GO" id="GO:0051539">
    <property type="term" value="F:4 iron, 4 sulfur cluster binding"/>
    <property type="evidence" value="ECO:0007669"/>
    <property type="project" value="UniProtKB-UniRule"/>
</dbReference>
<dbReference type="EMBL" id="AP021874">
    <property type="protein sequence ID" value="BBO66806.1"/>
    <property type="molecule type" value="Genomic_DNA"/>
</dbReference>
<feature type="binding site" evidence="8">
    <location>
        <position position="40"/>
    </location>
    <ligand>
        <name>Mg(2+)</name>
        <dbReference type="ChEBI" id="CHEBI:18420"/>
    </ligand>
</feature>
<feature type="binding site" evidence="8">
    <location>
        <position position="70"/>
    </location>
    <ligand>
        <name>substrate</name>
    </ligand>
</feature>
<feature type="binding site" evidence="8">
    <location>
        <begin position="12"/>
        <end position="14"/>
    </location>
    <ligand>
        <name>substrate</name>
    </ligand>
</feature>
<reference evidence="10 11" key="1">
    <citation type="submission" date="2019-11" db="EMBL/GenBank/DDBJ databases">
        <title>Comparative genomics of hydrocarbon-degrading Desulfosarcina strains.</title>
        <authorList>
            <person name="Watanabe M."/>
            <person name="Kojima H."/>
            <person name="Fukui M."/>
        </authorList>
    </citation>
    <scope>NUCLEOTIDE SEQUENCE [LARGE SCALE GENOMIC DNA]</scope>
    <source>
        <strain evidence="10 11">PL12</strain>
    </source>
</reference>
<feature type="binding site" evidence="8">
    <location>
        <position position="35"/>
    </location>
    <ligand>
        <name>[4Fe-4S] cluster</name>
        <dbReference type="ChEBI" id="CHEBI:49883"/>
        <note>4Fe-4S-S-AdoMet</note>
    </ligand>
</feature>
<name>A0A5K7YCY2_9BACT</name>
<dbReference type="InterPro" id="IPR013785">
    <property type="entry name" value="Aldolase_TIM"/>
</dbReference>
<evidence type="ECO:0000313" key="10">
    <source>
        <dbReference type="EMBL" id="BBO66806.1"/>
    </source>
</evidence>